<organism evidence="2 3">
    <name type="scientific">Phialemonium thermophilum</name>
    <dbReference type="NCBI Taxonomy" id="223376"/>
    <lineage>
        <taxon>Eukaryota</taxon>
        <taxon>Fungi</taxon>
        <taxon>Dikarya</taxon>
        <taxon>Ascomycota</taxon>
        <taxon>Pezizomycotina</taxon>
        <taxon>Sordariomycetes</taxon>
        <taxon>Sordariomycetidae</taxon>
        <taxon>Cephalothecales</taxon>
        <taxon>Cephalothecaceae</taxon>
        <taxon>Phialemonium</taxon>
    </lineage>
</organism>
<gene>
    <name evidence="2" type="ORF">VTK73DRAFT_2435</name>
</gene>
<evidence type="ECO:0000313" key="2">
    <source>
        <dbReference type="EMBL" id="KAL1870806.1"/>
    </source>
</evidence>
<protein>
    <submittedName>
        <fullName evidence="2">Uncharacterized protein</fullName>
    </submittedName>
</protein>
<comment type="caution">
    <text evidence="2">The sequence shown here is derived from an EMBL/GenBank/DDBJ whole genome shotgun (WGS) entry which is preliminary data.</text>
</comment>
<dbReference type="EMBL" id="JAZHXJ010000168">
    <property type="protein sequence ID" value="KAL1870806.1"/>
    <property type="molecule type" value="Genomic_DNA"/>
</dbReference>
<reference evidence="2 3" key="1">
    <citation type="journal article" date="2024" name="Commun. Biol.">
        <title>Comparative genomic analysis of thermophilic fungi reveals convergent evolutionary adaptations and gene losses.</title>
        <authorList>
            <person name="Steindorff A.S."/>
            <person name="Aguilar-Pontes M.V."/>
            <person name="Robinson A.J."/>
            <person name="Andreopoulos B."/>
            <person name="LaButti K."/>
            <person name="Kuo A."/>
            <person name="Mondo S."/>
            <person name="Riley R."/>
            <person name="Otillar R."/>
            <person name="Haridas S."/>
            <person name="Lipzen A."/>
            <person name="Grimwood J."/>
            <person name="Schmutz J."/>
            <person name="Clum A."/>
            <person name="Reid I.D."/>
            <person name="Moisan M.C."/>
            <person name="Butler G."/>
            <person name="Nguyen T.T.M."/>
            <person name="Dewar K."/>
            <person name="Conant G."/>
            <person name="Drula E."/>
            <person name="Henrissat B."/>
            <person name="Hansel C."/>
            <person name="Singer S."/>
            <person name="Hutchinson M.I."/>
            <person name="de Vries R.P."/>
            <person name="Natvig D.O."/>
            <person name="Powell A.J."/>
            <person name="Tsang A."/>
            <person name="Grigoriev I.V."/>
        </authorList>
    </citation>
    <scope>NUCLEOTIDE SEQUENCE [LARGE SCALE GENOMIC DNA]</scope>
    <source>
        <strain evidence="2 3">ATCC 24622</strain>
    </source>
</reference>
<name>A0ABR3X520_9PEZI</name>
<sequence length="106" mass="11744">MTAFRTSNGSEDCMGVQGSQVRHKPLAVDSPRHEGLLGWSEQRILYQTETVGAFKPKRYKSTCSLLSPTTEKNWPEVEIPMPLLDILPQTQETEDSKGLIGNGKIG</sequence>
<dbReference type="Proteomes" id="UP001586593">
    <property type="component" value="Unassembled WGS sequence"/>
</dbReference>
<feature type="compositionally biased region" description="Polar residues" evidence="1">
    <location>
        <begin position="1"/>
        <end position="10"/>
    </location>
</feature>
<evidence type="ECO:0000313" key="3">
    <source>
        <dbReference type="Proteomes" id="UP001586593"/>
    </source>
</evidence>
<feature type="region of interest" description="Disordered" evidence="1">
    <location>
        <begin position="1"/>
        <end position="27"/>
    </location>
</feature>
<evidence type="ECO:0000256" key="1">
    <source>
        <dbReference type="SAM" id="MobiDB-lite"/>
    </source>
</evidence>
<accession>A0ABR3X520</accession>
<keyword evidence="3" id="KW-1185">Reference proteome</keyword>
<proteinExistence type="predicted"/>